<evidence type="ECO:0000313" key="2">
    <source>
        <dbReference type="Proteomes" id="UP000321798"/>
    </source>
</evidence>
<gene>
    <name evidence="1" type="ORF">CSO01_24010</name>
</gene>
<evidence type="ECO:0000313" key="1">
    <source>
        <dbReference type="EMBL" id="GEP69686.1"/>
    </source>
</evidence>
<proteinExistence type="predicted"/>
<dbReference type="InterPro" id="IPR024046">
    <property type="entry name" value="Flagellar_assmbl_FliW_dom_sf"/>
</dbReference>
<dbReference type="Gene3D" id="2.30.290.10">
    <property type="entry name" value="BH3618-like"/>
    <property type="match status" value="1"/>
</dbReference>
<dbReference type="GO" id="GO:0044780">
    <property type="term" value="P:bacterial-type flagellum assembly"/>
    <property type="evidence" value="ECO:0007669"/>
    <property type="project" value="InterPro"/>
</dbReference>
<dbReference type="Proteomes" id="UP000321798">
    <property type="component" value="Unassembled WGS sequence"/>
</dbReference>
<protein>
    <recommendedName>
        <fullName evidence="3">Flagellar assembly factor FliW</fullName>
    </recommendedName>
</protein>
<dbReference type="AlphaFoldDB" id="A0A512PET0"/>
<comment type="caution">
    <text evidence="1">The sequence shown here is derived from an EMBL/GenBank/DDBJ whole genome shotgun (WGS) entry which is preliminary data.</text>
</comment>
<dbReference type="EMBL" id="BKAL01000008">
    <property type="protein sequence ID" value="GEP69686.1"/>
    <property type="molecule type" value="Genomic_DNA"/>
</dbReference>
<organism evidence="1 2">
    <name type="scientific">Cellulomonas soli</name>
    <dbReference type="NCBI Taxonomy" id="931535"/>
    <lineage>
        <taxon>Bacteria</taxon>
        <taxon>Bacillati</taxon>
        <taxon>Actinomycetota</taxon>
        <taxon>Actinomycetes</taxon>
        <taxon>Micrococcales</taxon>
        <taxon>Cellulomonadaceae</taxon>
        <taxon>Cellulomonas</taxon>
    </lineage>
</organism>
<sequence>MSATLMKEAPTVRTSTTVLVRTAHGPSAVPATLRLLDPLPGLPAHDELLLDPLDDQGALFALRSTDDVGVPLRLFVVAPDAFFSGYTPDVAATAARLRQDGTDPADEGHTLLVVVHPAGPAHAQPTANLLAPLVVDRATGRAVQVVLEGDWPLRAPLG</sequence>
<evidence type="ECO:0008006" key="3">
    <source>
        <dbReference type="Google" id="ProtNLM"/>
    </source>
</evidence>
<reference evidence="1 2" key="1">
    <citation type="submission" date="2019-07" db="EMBL/GenBank/DDBJ databases">
        <title>Whole genome shotgun sequence of Cellulomonas soli NBRC 109434.</title>
        <authorList>
            <person name="Hosoyama A."/>
            <person name="Uohara A."/>
            <person name="Ohji S."/>
            <person name="Ichikawa N."/>
        </authorList>
    </citation>
    <scope>NUCLEOTIDE SEQUENCE [LARGE SCALE GENOMIC DNA]</scope>
    <source>
        <strain evidence="1 2">NBRC 109434</strain>
    </source>
</reference>
<dbReference type="InterPro" id="IPR003775">
    <property type="entry name" value="Flagellar_assembly_factor_FliW"/>
</dbReference>
<dbReference type="RefSeq" id="WP_223203624.1">
    <property type="nucleotide sequence ID" value="NZ_BAABBJ010000001.1"/>
</dbReference>
<accession>A0A512PET0</accession>
<keyword evidence="2" id="KW-1185">Reference proteome</keyword>
<dbReference type="Pfam" id="PF02623">
    <property type="entry name" value="FliW"/>
    <property type="match status" value="1"/>
</dbReference>
<name>A0A512PET0_9CELL</name>
<dbReference type="SUPFAM" id="SSF141457">
    <property type="entry name" value="BH3618-like"/>
    <property type="match status" value="1"/>
</dbReference>